<dbReference type="Pfam" id="PF10720">
    <property type="entry name" value="DUF2515"/>
    <property type="match status" value="1"/>
</dbReference>
<accession>B9IVS3</accession>
<dbReference type="InterPro" id="IPR019658">
    <property type="entry name" value="DUF2515"/>
</dbReference>
<organism evidence="1 2">
    <name type="scientific">Bacillus cereus (strain Q1)</name>
    <dbReference type="NCBI Taxonomy" id="361100"/>
    <lineage>
        <taxon>Bacteria</taxon>
        <taxon>Bacillati</taxon>
        <taxon>Bacillota</taxon>
        <taxon>Bacilli</taxon>
        <taxon>Bacillales</taxon>
        <taxon>Bacillaceae</taxon>
        <taxon>Bacillus</taxon>
        <taxon>Bacillus cereus group</taxon>
    </lineage>
</organism>
<evidence type="ECO:0000313" key="1">
    <source>
        <dbReference type="EMBL" id="ACM12048.1"/>
    </source>
</evidence>
<evidence type="ECO:0008006" key="3">
    <source>
        <dbReference type="Google" id="ProtNLM"/>
    </source>
</evidence>
<sequence>MIITKNEKRCDLFAERYDDLFMFTWNDYEKIKQYRKNTVCTEKEKTMVYNMKREIEIANMDNISRTQCYQEYYVRNSEIRWAFLASMVSRNAGWNMTDLQGRYYATVLPQTVKKHLFLTYEEANWIIFLDAFPQLLLYEESKRRQIPLFHLLQYFNVSIFMEKEWIYFWEKKDINRLMTALIINEQNKIQKPVIENAYFKKHVFHTALFKLQEMFHISAVIFPTVEGKVYGFSVYQFETLQKRIELGKKLAALLFHPNYKSLFHRFASQTIHTGSRADYECYVSEARKSCTPALREVYPAVAHDEISMRDWFCRDTEINELFLREEYTGEVDITEWYKRKREQIYIASTVNRFVKRMDEFVI</sequence>
<evidence type="ECO:0000313" key="2">
    <source>
        <dbReference type="Proteomes" id="UP000000441"/>
    </source>
</evidence>
<dbReference type="Proteomes" id="UP000000441">
    <property type="component" value="Chromosome"/>
</dbReference>
<reference evidence="1 2" key="1">
    <citation type="journal article" date="2009" name="J. Bacteriol.">
        <title>Complete genome sequence of the extremophilic Bacillus cereus strain Q1 with industrial applications.</title>
        <authorList>
            <person name="Xiong Z."/>
            <person name="Jiang Y."/>
            <person name="Qi D."/>
            <person name="Lu H."/>
            <person name="Yang F."/>
            <person name="Yang J."/>
            <person name="Chen L."/>
            <person name="Sun L."/>
            <person name="Xu X."/>
            <person name="Xue Y."/>
            <person name="Zhu Y."/>
            <person name="Jin Q."/>
        </authorList>
    </citation>
    <scope>NUCLEOTIDE SEQUENCE [LARGE SCALE GENOMIC DNA]</scope>
    <source>
        <strain evidence="1 2">Q1</strain>
    </source>
</reference>
<dbReference type="KEGG" id="bcq:BCQ_1620"/>
<dbReference type="HOGENOM" id="CLU_032297_1_0_9"/>
<name>B9IVS3_BACCQ</name>
<dbReference type="EMBL" id="CP000227">
    <property type="protein sequence ID" value="ACM12048.1"/>
    <property type="molecule type" value="Genomic_DNA"/>
</dbReference>
<proteinExistence type="predicted"/>
<gene>
    <name evidence="1" type="ordered locus">BCQ_1620</name>
</gene>
<dbReference type="AlphaFoldDB" id="B9IVS3"/>
<protein>
    <recommendedName>
        <fullName evidence="3">DUF2515 domain-containing protein</fullName>
    </recommendedName>
</protein>